<dbReference type="AlphaFoldDB" id="A0AAD5XLI2"/>
<accession>A0AAD5XLI2</accession>
<reference evidence="2" key="1">
    <citation type="submission" date="2020-05" db="EMBL/GenBank/DDBJ databases">
        <title>Phylogenomic resolution of chytrid fungi.</title>
        <authorList>
            <person name="Stajich J.E."/>
            <person name="Amses K."/>
            <person name="Simmons R."/>
            <person name="Seto K."/>
            <person name="Myers J."/>
            <person name="Bonds A."/>
            <person name="Quandt C.A."/>
            <person name="Barry K."/>
            <person name="Liu P."/>
            <person name="Grigoriev I."/>
            <person name="Longcore J.E."/>
            <person name="James T.Y."/>
        </authorList>
    </citation>
    <scope>NUCLEOTIDE SEQUENCE</scope>
    <source>
        <strain evidence="2">JEL0379</strain>
    </source>
</reference>
<protein>
    <submittedName>
        <fullName evidence="2">Uncharacterized protein</fullName>
    </submittedName>
</protein>
<feature type="compositionally biased region" description="Pro residues" evidence="1">
    <location>
        <begin position="34"/>
        <end position="63"/>
    </location>
</feature>
<feature type="region of interest" description="Disordered" evidence="1">
    <location>
        <begin position="105"/>
        <end position="151"/>
    </location>
</feature>
<evidence type="ECO:0000313" key="3">
    <source>
        <dbReference type="Proteomes" id="UP001212152"/>
    </source>
</evidence>
<gene>
    <name evidence="2" type="ORF">HDU87_000990</name>
</gene>
<comment type="caution">
    <text evidence="2">The sequence shown here is derived from an EMBL/GenBank/DDBJ whole genome shotgun (WGS) entry which is preliminary data.</text>
</comment>
<evidence type="ECO:0000313" key="2">
    <source>
        <dbReference type="EMBL" id="KAJ3168702.1"/>
    </source>
</evidence>
<feature type="region of interest" description="Disordered" evidence="1">
    <location>
        <begin position="1"/>
        <end position="87"/>
    </location>
</feature>
<dbReference type="Proteomes" id="UP001212152">
    <property type="component" value="Unassembled WGS sequence"/>
</dbReference>
<sequence length="151" mass="15635">MSDSSDSDIGLMPATPRPKSGAVLVRPMGRFAAVPPPPPETPPPVCRPPPPPARPRPPPPPNAPHSAPRAKQNKKPETAQAAKQGILSSWVGAKSTVETNAAKIEQSAQEGIERTKRAVSGTVDSASTDAAAARPPSSPAGPAAKRRKRDI</sequence>
<evidence type="ECO:0000256" key="1">
    <source>
        <dbReference type="SAM" id="MobiDB-lite"/>
    </source>
</evidence>
<dbReference type="EMBL" id="JADGJQ010000118">
    <property type="protein sequence ID" value="KAJ3168702.1"/>
    <property type="molecule type" value="Genomic_DNA"/>
</dbReference>
<organism evidence="2 3">
    <name type="scientific">Geranomyces variabilis</name>
    <dbReference type="NCBI Taxonomy" id="109894"/>
    <lineage>
        <taxon>Eukaryota</taxon>
        <taxon>Fungi</taxon>
        <taxon>Fungi incertae sedis</taxon>
        <taxon>Chytridiomycota</taxon>
        <taxon>Chytridiomycota incertae sedis</taxon>
        <taxon>Chytridiomycetes</taxon>
        <taxon>Spizellomycetales</taxon>
        <taxon>Powellomycetaceae</taxon>
        <taxon>Geranomyces</taxon>
    </lineage>
</organism>
<proteinExistence type="predicted"/>
<name>A0AAD5XLI2_9FUNG</name>
<keyword evidence="3" id="KW-1185">Reference proteome</keyword>
<feature type="compositionally biased region" description="Low complexity" evidence="1">
    <location>
        <begin position="125"/>
        <end position="143"/>
    </location>
</feature>